<accession>A0A830C191</accession>
<keyword evidence="6" id="KW-0472">Membrane</keyword>
<feature type="domain" description="Trichome birefringence-like C-terminal" evidence="9">
    <location>
        <begin position="846"/>
        <end position="1134"/>
    </location>
</feature>
<sequence>MSETANVRVVRCPKCENLLPEVTDSSVYQCGGCGAVLKAKNKGVDLDTFSEKFEEEKTQASIDKLSDRYEQMMNISERQMMDPSDGSESDVRSTISSSGRANRPRPRPISRNRPKAAHDFDEFEIYHESYNGPRNADRNELDGFRRAQRIESEDMRYIKEGPSSLVSKFGYDYENPARNEVDYVGQDDRAELLKKLDELTDQLNRSGNLTNKGKEKAHLDRRTGRQDPYASDGWYSDASSEMNNRVPMRNPYRDPPYQMHRQEMGCDGFYPPRYAPNHAPMYRRGPQQAPTPYHAPPLHGYKSGLMDDGMMYMDAMEPYPPHFSRHHHHPSNFSDNLSRFGSRDYNNPRFFPDPGPLKPHNAQSSHTRWPGDMSLEADNYIRPRRPTRARLASGGKKCRPIAGGAPFVSCYNCFELLLLPKKIRTNGNCKKNKISCGACSTVIVFTVPYNKLVVSSDVEPEENNINNHNNHVKVGKSMSTYTSEAEEDNISLTAGASKDEKGPRPSVGWSLQDHLEYSNIYRKADHFEEGSVSGRSEKHEKVIIPNKNAAVKQILRNESSATEIDLSSNEYSNTGTTFDSGEASREGDRLKASNAAKSFFGGIGFNDSNRSDENLESDKANVTVNGHLIAARLVKKAEKLAGPIQPGNYWYDFRAGFWGAIGGPCLGIIPSDDNFDPFVIFDARAVIFVQPFIEEFNYPMPEHCAGGNTHVFINGRELNQKDLNLLGNRGLPTERDRSYILEISGRVLDEYTGEELESLGKLAPTVERVKHGFGMRAPKPVFLQFSPAEVSDNYTAQNGDWVQDFDGPIYTNTTCNTIEAPQNCMKNGRPDSDYVYWRWKPTDCGLPKLDPKKFLKIMGDKSLAFVGDSIMRNHVQSLLCILSQVEQAVEIYHDEPYKNRRWTFPSHNFTVSVVWAPFLTKASTFEDDNGVSSGLIQLHLDEPDTKWTKQYKNFDFIVIGGGKWFLKSAIYYENNTIVGCHNCNDMNITELGFVNAYRKALNSTLKLISRSNHKAHVFFRTTTPDHFENGEWNTGGYCNRTRPFKEGEIEIDEIDEMMRNVELEEFENAAAAGLGLRLFDTTLLSLLRPDGHPGVYRKFYPYDWKDKNAKIQYDCLHWCLPGPIDSWNDIMMEMLLRYPRK</sequence>
<dbReference type="InterPro" id="IPR025846">
    <property type="entry name" value="TBL_N"/>
</dbReference>
<dbReference type="GO" id="GO:0016740">
    <property type="term" value="F:transferase activity"/>
    <property type="evidence" value="ECO:0007669"/>
    <property type="project" value="InterPro"/>
</dbReference>
<evidence type="ECO:0000313" key="12">
    <source>
        <dbReference type="EMBL" id="GFP91932.1"/>
    </source>
</evidence>
<feature type="domain" description="Enhanced disease resistance 4-like N-terminal" evidence="11">
    <location>
        <begin position="6"/>
        <end position="39"/>
    </location>
</feature>
<comment type="similarity">
    <text evidence="2">Belongs to the PC-esterase family. TBL subfamily.</text>
</comment>
<keyword evidence="5" id="KW-1133">Transmembrane helix</keyword>
<feature type="compositionally biased region" description="Basic residues" evidence="7">
    <location>
        <begin position="102"/>
        <end position="115"/>
    </location>
</feature>
<evidence type="ECO:0000313" key="13">
    <source>
        <dbReference type="Proteomes" id="UP000653305"/>
    </source>
</evidence>
<feature type="compositionally biased region" description="Basic and acidic residues" evidence="7">
    <location>
        <begin position="212"/>
        <end position="225"/>
    </location>
</feature>
<dbReference type="PANTHER" id="PTHR31105">
    <property type="entry name" value="EXTRA-LARGE G-PROTEIN-LIKE"/>
    <property type="match status" value="1"/>
</dbReference>
<evidence type="ECO:0000256" key="1">
    <source>
        <dbReference type="ARBA" id="ARBA00004167"/>
    </source>
</evidence>
<keyword evidence="13" id="KW-1185">Reference proteome</keyword>
<evidence type="ECO:0000259" key="8">
    <source>
        <dbReference type="Pfam" id="PF11331"/>
    </source>
</evidence>
<evidence type="ECO:0000259" key="11">
    <source>
        <dbReference type="Pfam" id="PF22910"/>
    </source>
</evidence>
<dbReference type="InterPro" id="IPR055126">
    <property type="entry name" value="EDR4-like_N"/>
</dbReference>
<evidence type="ECO:0000256" key="2">
    <source>
        <dbReference type="ARBA" id="ARBA00007727"/>
    </source>
</evidence>
<feature type="region of interest" description="Disordered" evidence="7">
    <location>
        <begin position="78"/>
        <end position="118"/>
    </location>
</feature>
<dbReference type="Pfam" id="PF11331">
    <property type="entry name" value="Zn_ribbon_12"/>
    <property type="match status" value="1"/>
</dbReference>
<protein>
    <submittedName>
        <fullName evidence="12">Protein trichome birefringence-like 25</fullName>
    </submittedName>
</protein>
<dbReference type="InterPro" id="IPR040244">
    <property type="entry name" value="EDR4-like"/>
</dbReference>
<comment type="caution">
    <text evidence="12">The sequence shown here is derived from an EMBL/GenBank/DDBJ whole genome shotgun (WGS) entry which is preliminary data.</text>
</comment>
<feature type="domain" description="Trichome birefringence-like N-terminal" evidence="10">
    <location>
        <begin position="798"/>
        <end position="844"/>
    </location>
</feature>
<keyword evidence="3" id="KW-0812">Transmembrane</keyword>
<evidence type="ECO:0000259" key="9">
    <source>
        <dbReference type="Pfam" id="PF13839"/>
    </source>
</evidence>
<comment type="subcellular location">
    <subcellularLocation>
        <location evidence="1">Membrane</location>
        <topology evidence="1">Single-pass membrane protein</topology>
    </subcellularLocation>
</comment>
<evidence type="ECO:0000259" key="10">
    <source>
        <dbReference type="Pfam" id="PF14416"/>
    </source>
</evidence>
<organism evidence="12 13">
    <name type="scientific">Phtheirospermum japonicum</name>
    <dbReference type="NCBI Taxonomy" id="374723"/>
    <lineage>
        <taxon>Eukaryota</taxon>
        <taxon>Viridiplantae</taxon>
        <taxon>Streptophyta</taxon>
        <taxon>Embryophyta</taxon>
        <taxon>Tracheophyta</taxon>
        <taxon>Spermatophyta</taxon>
        <taxon>Magnoliopsida</taxon>
        <taxon>eudicotyledons</taxon>
        <taxon>Gunneridae</taxon>
        <taxon>Pentapetalae</taxon>
        <taxon>asterids</taxon>
        <taxon>lamiids</taxon>
        <taxon>Lamiales</taxon>
        <taxon>Orobanchaceae</taxon>
        <taxon>Orobanchaceae incertae sedis</taxon>
        <taxon>Phtheirospermum</taxon>
    </lineage>
</organism>
<feature type="region of interest" description="Disordered" evidence="7">
    <location>
        <begin position="204"/>
        <end position="251"/>
    </location>
</feature>
<dbReference type="Pfam" id="PF22910">
    <property type="entry name" value="EDR4-like_1st"/>
    <property type="match status" value="1"/>
</dbReference>
<evidence type="ECO:0000256" key="3">
    <source>
        <dbReference type="ARBA" id="ARBA00022692"/>
    </source>
</evidence>
<dbReference type="Proteomes" id="UP000653305">
    <property type="component" value="Unassembled WGS sequence"/>
</dbReference>
<dbReference type="OrthoDB" id="2020426at2759"/>
<evidence type="ECO:0000256" key="7">
    <source>
        <dbReference type="SAM" id="MobiDB-lite"/>
    </source>
</evidence>
<reference evidence="12" key="1">
    <citation type="submission" date="2020-07" db="EMBL/GenBank/DDBJ databases">
        <title>Ethylene signaling mediates host invasion by parasitic plants.</title>
        <authorList>
            <person name="Yoshida S."/>
        </authorList>
    </citation>
    <scope>NUCLEOTIDE SEQUENCE</scope>
    <source>
        <strain evidence="12">Okayama</strain>
    </source>
</reference>
<dbReference type="InterPro" id="IPR026057">
    <property type="entry name" value="TBL_C"/>
</dbReference>
<proteinExistence type="inferred from homology"/>
<gene>
    <name evidence="12" type="ORF">PHJA_001337300</name>
</gene>
<dbReference type="PANTHER" id="PTHR31105:SF42">
    <property type="entry name" value="OS02G0258300 PROTEIN"/>
    <property type="match status" value="1"/>
</dbReference>
<dbReference type="Pfam" id="PF13839">
    <property type="entry name" value="PC-Esterase"/>
    <property type="match status" value="1"/>
</dbReference>
<dbReference type="AlphaFoldDB" id="A0A830C191"/>
<dbReference type="GO" id="GO:0016020">
    <property type="term" value="C:membrane"/>
    <property type="evidence" value="ECO:0007669"/>
    <property type="project" value="UniProtKB-SubCell"/>
</dbReference>
<dbReference type="InterPro" id="IPR021480">
    <property type="entry name" value="Zinc_ribbon_12"/>
</dbReference>
<feature type="region of interest" description="Disordered" evidence="7">
    <location>
        <begin position="352"/>
        <end position="371"/>
    </location>
</feature>
<evidence type="ECO:0000256" key="6">
    <source>
        <dbReference type="ARBA" id="ARBA00023136"/>
    </source>
</evidence>
<feature type="domain" description="Probable zinc-ribbon" evidence="8">
    <location>
        <begin position="402"/>
        <end position="447"/>
    </location>
</feature>
<evidence type="ECO:0000256" key="5">
    <source>
        <dbReference type="ARBA" id="ARBA00022989"/>
    </source>
</evidence>
<name>A0A830C191_9LAMI</name>
<evidence type="ECO:0000256" key="4">
    <source>
        <dbReference type="ARBA" id="ARBA00022968"/>
    </source>
</evidence>
<dbReference type="Pfam" id="PF14416">
    <property type="entry name" value="PMR5N"/>
    <property type="match status" value="1"/>
</dbReference>
<dbReference type="GO" id="GO:1900150">
    <property type="term" value="P:regulation of defense response to fungus"/>
    <property type="evidence" value="ECO:0007669"/>
    <property type="project" value="InterPro"/>
</dbReference>
<dbReference type="EMBL" id="BMAC01000259">
    <property type="protein sequence ID" value="GFP91932.1"/>
    <property type="molecule type" value="Genomic_DNA"/>
</dbReference>
<keyword evidence="4" id="KW-0735">Signal-anchor</keyword>